<name>A0ABV6CQC5_9SPHN</name>
<keyword evidence="3 6" id="KW-0378">Hydrolase</keyword>
<dbReference type="Pfam" id="PF14310">
    <property type="entry name" value="Fn3-like"/>
    <property type="match status" value="1"/>
</dbReference>
<feature type="domain" description="PA14" evidence="5">
    <location>
        <begin position="467"/>
        <end position="602"/>
    </location>
</feature>
<feature type="signal peptide" evidence="4">
    <location>
        <begin position="1"/>
        <end position="22"/>
    </location>
</feature>
<dbReference type="SUPFAM" id="SSF56988">
    <property type="entry name" value="Anthrax protective antigen"/>
    <property type="match status" value="1"/>
</dbReference>
<evidence type="ECO:0000313" key="6">
    <source>
        <dbReference type="EMBL" id="MFC0202936.1"/>
    </source>
</evidence>
<proteinExistence type="inferred from homology"/>
<gene>
    <name evidence="6" type="ORF">ACFFJC_01485</name>
</gene>
<dbReference type="EMBL" id="JBHLWK010000005">
    <property type="protein sequence ID" value="MFC0202936.1"/>
    <property type="molecule type" value="Genomic_DNA"/>
</dbReference>
<dbReference type="SMART" id="SM00758">
    <property type="entry name" value="PA14"/>
    <property type="match status" value="1"/>
</dbReference>
<dbReference type="Pfam" id="PF01915">
    <property type="entry name" value="Glyco_hydro_3_C"/>
    <property type="match status" value="1"/>
</dbReference>
<feature type="chain" id="PRO_5046044350" evidence="4">
    <location>
        <begin position="23"/>
        <end position="875"/>
    </location>
</feature>
<dbReference type="InterPro" id="IPR036881">
    <property type="entry name" value="Glyco_hydro_3_C_sf"/>
</dbReference>
<comment type="similarity">
    <text evidence="1">Belongs to the glycosyl hydrolase 3 family.</text>
</comment>
<dbReference type="InterPro" id="IPR002772">
    <property type="entry name" value="Glyco_hydro_3_C"/>
</dbReference>
<dbReference type="GO" id="GO:0016787">
    <property type="term" value="F:hydrolase activity"/>
    <property type="evidence" value="ECO:0007669"/>
    <property type="project" value="UniProtKB-KW"/>
</dbReference>
<dbReference type="PANTHER" id="PTHR42721">
    <property type="entry name" value="SUGAR HYDROLASE-RELATED"/>
    <property type="match status" value="1"/>
</dbReference>
<dbReference type="SMART" id="SM01217">
    <property type="entry name" value="Fn3_like"/>
    <property type="match status" value="1"/>
</dbReference>
<evidence type="ECO:0000256" key="4">
    <source>
        <dbReference type="SAM" id="SignalP"/>
    </source>
</evidence>
<dbReference type="Gene3D" id="3.20.20.300">
    <property type="entry name" value="Glycoside hydrolase, family 3, N-terminal domain"/>
    <property type="match status" value="1"/>
</dbReference>
<dbReference type="Pfam" id="PF07691">
    <property type="entry name" value="PA14"/>
    <property type="match status" value="1"/>
</dbReference>
<dbReference type="PANTHER" id="PTHR42721:SF3">
    <property type="entry name" value="BETA-D-XYLOSIDASE 5-RELATED"/>
    <property type="match status" value="1"/>
</dbReference>
<dbReference type="InterPro" id="IPR013783">
    <property type="entry name" value="Ig-like_fold"/>
</dbReference>
<dbReference type="InterPro" id="IPR026891">
    <property type="entry name" value="Fn3-like"/>
</dbReference>
<dbReference type="RefSeq" id="WP_379485809.1">
    <property type="nucleotide sequence ID" value="NZ_JBHLWK010000005.1"/>
</dbReference>
<protein>
    <submittedName>
        <fullName evidence="6">Glycoside hydrolase family 3 C-terminal domain-containing protein</fullName>
    </submittedName>
</protein>
<dbReference type="InterPro" id="IPR001764">
    <property type="entry name" value="Glyco_hydro_3_N"/>
</dbReference>
<dbReference type="InterPro" id="IPR037524">
    <property type="entry name" value="PA14/GLEYA"/>
</dbReference>
<evidence type="ECO:0000256" key="1">
    <source>
        <dbReference type="ARBA" id="ARBA00005336"/>
    </source>
</evidence>
<sequence length="875" mass="94138">MTPRLRLLLCATTIILPTAAQAQDAAPSAEAVSLATIQRRAAGMVQAMTLEEKAAQLKAEAPAIPRLGLPAYDWWSEGLHGVARAGEATVFPQAIAMAATFDASLVEQAADLIATEFRAKYRATLGPDGSSKRYRGLTVWSPNINIFRDPRWGRGQETFGEDPHLTGRMGVAFVRGLQGDDPVFYKTAAVAKHFAVHSGPEGNRHREDVHPSAYDLEDTYLPAFRAVVTEARPSGIMCAYNAIDGVPACGSPLLAGRLRGDWAFKGHVVTDCAAMADFFDADAHAYSRNPVEAVATAVRAGTDLICLEFGRDKSSDPAIIVEAVRQRLLPEGLLDRAVERTLADRLRLGLPPETTPYSGIAPENNDTPEHAELNRRMAREAMVLLKNDGLLPLARAPRAIAVIGPNADSVDALVGNYNGTPSRPVTVLEGLRQRFPEARIDYVQGTGHVGPPLKPVPRAALCLDAQCASRGVTIEEYAGTELAGQPVRRATGTEVRFDWGRPTRAQRRSTIRWTGWIVPEATSEYHFRMNVDDGYRISIDGREIADAWDPGDPPSIHNDGVVLTAGKPHRITVEARQEGDRGDQSLLWTDLREQEDAALAAARKADLVIFAAGLNARLEGEEMRVNAAGFAGGDRTSLDLPAPQQRLLEQLHATGKPVVLVLMSGSAMGVNWAQANLPAIVEAWYPGGVGGRAVADLIAGDFSPAGRLPVTFYASADQLPAFGNYAMKGRTYRYFAGKPLYPFGYGLSYTRFAYEPPATAPQVEAGKPLEVSARVTNAGARASDEVVQLYVRHPGTAGPRHALQGFARIPLAPGESRTVRFTLDPRALSTVDAAGRRSVQPGEIEVWVGGGQPDTGAPGGWARVRMTGKAVALPR</sequence>
<dbReference type="SUPFAM" id="SSF52279">
    <property type="entry name" value="Beta-D-glucan exohydrolase, C-terminal domain"/>
    <property type="match status" value="1"/>
</dbReference>
<dbReference type="InterPro" id="IPR044993">
    <property type="entry name" value="BXL"/>
</dbReference>
<dbReference type="Proteomes" id="UP001589798">
    <property type="component" value="Unassembled WGS sequence"/>
</dbReference>
<dbReference type="Gene3D" id="2.60.40.10">
    <property type="entry name" value="Immunoglobulins"/>
    <property type="match status" value="1"/>
</dbReference>
<evidence type="ECO:0000256" key="2">
    <source>
        <dbReference type="ARBA" id="ARBA00022729"/>
    </source>
</evidence>
<dbReference type="InterPro" id="IPR017853">
    <property type="entry name" value="GH"/>
</dbReference>
<dbReference type="InterPro" id="IPR036962">
    <property type="entry name" value="Glyco_hydro_3_N_sf"/>
</dbReference>
<dbReference type="SUPFAM" id="SSF51445">
    <property type="entry name" value="(Trans)glycosidases"/>
    <property type="match status" value="1"/>
</dbReference>
<evidence type="ECO:0000313" key="7">
    <source>
        <dbReference type="Proteomes" id="UP001589798"/>
    </source>
</evidence>
<dbReference type="Gene3D" id="3.40.50.1700">
    <property type="entry name" value="Glycoside hydrolase family 3 C-terminal domain"/>
    <property type="match status" value="2"/>
</dbReference>
<organism evidence="6 7">
    <name type="scientific">Novosphingobium soli</name>
    <dbReference type="NCBI Taxonomy" id="574956"/>
    <lineage>
        <taxon>Bacteria</taxon>
        <taxon>Pseudomonadati</taxon>
        <taxon>Pseudomonadota</taxon>
        <taxon>Alphaproteobacteria</taxon>
        <taxon>Sphingomonadales</taxon>
        <taxon>Sphingomonadaceae</taxon>
        <taxon>Novosphingobium</taxon>
    </lineage>
</organism>
<dbReference type="PRINTS" id="PR00133">
    <property type="entry name" value="GLHYDRLASE3"/>
</dbReference>
<dbReference type="InterPro" id="IPR011658">
    <property type="entry name" value="PA14_dom"/>
</dbReference>
<evidence type="ECO:0000256" key="3">
    <source>
        <dbReference type="ARBA" id="ARBA00022801"/>
    </source>
</evidence>
<accession>A0ABV6CQC5</accession>
<keyword evidence="7" id="KW-1185">Reference proteome</keyword>
<keyword evidence="2 4" id="KW-0732">Signal</keyword>
<reference evidence="6 7" key="1">
    <citation type="submission" date="2024-09" db="EMBL/GenBank/DDBJ databases">
        <authorList>
            <person name="Sun Q."/>
            <person name="Mori K."/>
        </authorList>
    </citation>
    <scope>NUCLEOTIDE SEQUENCE [LARGE SCALE GENOMIC DNA]</scope>
    <source>
        <strain evidence="6 7">CCM 7706</strain>
    </source>
</reference>
<dbReference type="PROSITE" id="PS51820">
    <property type="entry name" value="PA14"/>
    <property type="match status" value="1"/>
</dbReference>
<comment type="caution">
    <text evidence="6">The sequence shown here is derived from an EMBL/GenBank/DDBJ whole genome shotgun (WGS) entry which is preliminary data.</text>
</comment>
<dbReference type="Pfam" id="PF00933">
    <property type="entry name" value="Glyco_hydro_3"/>
    <property type="match status" value="1"/>
</dbReference>
<evidence type="ECO:0000259" key="5">
    <source>
        <dbReference type="PROSITE" id="PS51820"/>
    </source>
</evidence>